<evidence type="ECO:0000313" key="3">
    <source>
        <dbReference type="EMBL" id="MCF2527419.1"/>
    </source>
</evidence>
<protein>
    <submittedName>
        <fullName evidence="3">Uncharacterized protein</fullName>
    </submittedName>
</protein>
<dbReference type="Proteomes" id="UP001165378">
    <property type="component" value="Unassembled WGS sequence"/>
</dbReference>
<evidence type="ECO:0000256" key="1">
    <source>
        <dbReference type="SAM" id="MobiDB-lite"/>
    </source>
</evidence>
<dbReference type="AlphaFoldDB" id="A0AA41PX20"/>
<keyword evidence="2" id="KW-0472">Membrane</keyword>
<name>A0AA41PX20_9ACTN</name>
<comment type="caution">
    <text evidence="3">The sequence shown here is derived from an EMBL/GenBank/DDBJ whole genome shotgun (WGS) entry which is preliminary data.</text>
</comment>
<sequence>MAKAAPREQRPDVKNSVVLAFAIVILAFTAISGVAIWAAASFEGGQPGITAPADGHREDPVIRPADRTRPPAPEETTEPVGEAKAGEPKPATPAEDPRTPQPQTGRGNERPAPVDWTAVAYPMDCSGAPFEIRDARPLAPGSATHIVQVRCAAGAGAAPDAVYAYTVAPDGTAARDRTLLDTEDDKLVKSLDIKNGRVTATVLGYSTEDIPRCCPDIEETRDLTP</sequence>
<evidence type="ECO:0000256" key="2">
    <source>
        <dbReference type="SAM" id="Phobius"/>
    </source>
</evidence>
<reference evidence="3" key="1">
    <citation type="submission" date="2022-01" db="EMBL/GenBank/DDBJ databases">
        <title>Genome-Based Taxonomic Classification of the Phylum Actinobacteria.</title>
        <authorList>
            <person name="Gao Y."/>
        </authorList>
    </citation>
    <scope>NUCLEOTIDE SEQUENCE</scope>
    <source>
        <strain evidence="3">KLBMP 8922</strain>
    </source>
</reference>
<dbReference type="RefSeq" id="WP_235051573.1">
    <property type="nucleotide sequence ID" value="NZ_JAKFHA010000004.1"/>
</dbReference>
<feature type="region of interest" description="Disordered" evidence="1">
    <location>
        <begin position="48"/>
        <end position="113"/>
    </location>
</feature>
<accession>A0AA41PX20</accession>
<gene>
    <name evidence="3" type="ORF">LZ495_09370</name>
</gene>
<dbReference type="EMBL" id="JAKFHA010000004">
    <property type="protein sequence ID" value="MCF2527419.1"/>
    <property type="molecule type" value="Genomic_DNA"/>
</dbReference>
<keyword evidence="2" id="KW-0812">Transmembrane</keyword>
<organism evidence="3 4">
    <name type="scientific">Yinghuangia soli</name>
    <dbReference type="NCBI Taxonomy" id="2908204"/>
    <lineage>
        <taxon>Bacteria</taxon>
        <taxon>Bacillati</taxon>
        <taxon>Actinomycetota</taxon>
        <taxon>Actinomycetes</taxon>
        <taxon>Kitasatosporales</taxon>
        <taxon>Streptomycetaceae</taxon>
        <taxon>Yinghuangia</taxon>
    </lineage>
</organism>
<keyword evidence="2" id="KW-1133">Transmembrane helix</keyword>
<feature type="compositionally biased region" description="Basic and acidic residues" evidence="1">
    <location>
        <begin position="54"/>
        <end position="69"/>
    </location>
</feature>
<proteinExistence type="predicted"/>
<evidence type="ECO:0000313" key="4">
    <source>
        <dbReference type="Proteomes" id="UP001165378"/>
    </source>
</evidence>
<feature type="transmembrane region" description="Helical" evidence="2">
    <location>
        <begin position="17"/>
        <end position="40"/>
    </location>
</feature>
<keyword evidence="4" id="KW-1185">Reference proteome</keyword>